<feature type="region of interest" description="Disordered" evidence="2">
    <location>
        <begin position="1"/>
        <end position="29"/>
    </location>
</feature>
<name>A0A401GM58_9APHY</name>
<dbReference type="AlphaFoldDB" id="A0A401GM58"/>
<dbReference type="InterPro" id="IPR013762">
    <property type="entry name" value="Integrase-like_cat_sf"/>
</dbReference>
<sequence length="719" mass="81429">MGRTKASKAVIAGTKATPPKQRRSKKASTAVVRSLDTLQETKEAGKRQFKHAQSTRRNYDGTVTRMRKWAAEYGPSEGQDVDISHVQAVRDSAEGAVGVDPEFRLAFTGHLKKCSGDALALYITFKCLHEGLGTSTATRAHAAIKKYWEELDGDVYRGRWHFDEHAQRWAGNPVMCAEVQNILDAVNNKYGADGGERTHSAAMQYEYLDQVIKWSESVCPEISVHIPPVDVESRHVTTKHLLFRAFATTGWTIWSRNFETVALKCKHYILNAQGPNSSSKPFFKLELVDRKGWRRKNLKDRSGSVEHDLQGNTYHIYDQPTLPSANAYRHLPAWIQYLEAFHYGRPLHDDDYLFPTISTNGMIQPHLPVSHDTIQQWLNEFTKEAGVAQLVRGEFTTHCFRHGGTQYRFMFAAPGDRWTLARVRWWGRWAKGEHCDMLNRYLLDELYMYEESHADTLHSAVRAEGLSFLQDDMSAISDGCFRESLLSIRQDLGSAVSTAMSTFFARQSQSAVSTPTDQSELSPSVVQQFPPYMCPLVPIPIPVSPRTRSTIATSRPSAVHLVWMEHHLIFPNQAPMPTLIAATRARPSSLPPPNVCVLNVPIPREGRRLKSESWRDIVELWETGIPEQGVLPLKDWPKAWLTGANKPRFALKHHQCRVIAEEYLRRARFRRDDAAFLQAYPKAVKGHTALLGAINRARAGRGELVERKSKNGSLSRHHR</sequence>
<reference evidence="3 4" key="1">
    <citation type="journal article" date="2018" name="Sci. Rep.">
        <title>Genome sequence of the cauliflower mushroom Sparassis crispa (Hanabiratake) and its association with beneficial usage.</title>
        <authorList>
            <person name="Kiyama R."/>
            <person name="Furutani Y."/>
            <person name="Kawaguchi K."/>
            <person name="Nakanishi T."/>
        </authorList>
    </citation>
    <scope>NUCLEOTIDE SEQUENCE [LARGE SCALE GENOMIC DNA]</scope>
</reference>
<dbReference type="InParanoid" id="A0A401GM58"/>
<gene>
    <name evidence="3" type="ORF">SCP_0503240</name>
</gene>
<dbReference type="Proteomes" id="UP000287166">
    <property type="component" value="Unassembled WGS sequence"/>
</dbReference>
<dbReference type="GO" id="GO:0015074">
    <property type="term" value="P:DNA integration"/>
    <property type="evidence" value="ECO:0007669"/>
    <property type="project" value="InterPro"/>
</dbReference>
<dbReference type="SUPFAM" id="SSF56349">
    <property type="entry name" value="DNA breaking-rejoining enzymes"/>
    <property type="match status" value="1"/>
</dbReference>
<keyword evidence="4" id="KW-1185">Reference proteome</keyword>
<dbReference type="OrthoDB" id="164951at2759"/>
<dbReference type="RefSeq" id="XP_027614189.1">
    <property type="nucleotide sequence ID" value="XM_027758388.1"/>
</dbReference>
<dbReference type="STRING" id="139825.A0A401GM58"/>
<protein>
    <submittedName>
        <fullName evidence="3">Uncharacterized protein</fullName>
    </submittedName>
</protein>
<proteinExistence type="predicted"/>
<comment type="caution">
    <text evidence="3">The sequence shown here is derived from an EMBL/GenBank/DDBJ whole genome shotgun (WGS) entry which is preliminary data.</text>
</comment>
<dbReference type="GO" id="GO:0006310">
    <property type="term" value="P:DNA recombination"/>
    <property type="evidence" value="ECO:0007669"/>
    <property type="project" value="UniProtKB-KW"/>
</dbReference>
<dbReference type="GeneID" id="38780193"/>
<evidence type="ECO:0000313" key="3">
    <source>
        <dbReference type="EMBL" id="GBE83276.1"/>
    </source>
</evidence>
<keyword evidence="1" id="KW-0233">DNA recombination</keyword>
<dbReference type="EMBL" id="BFAD01000005">
    <property type="protein sequence ID" value="GBE83276.1"/>
    <property type="molecule type" value="Genomic_DNA"/>
</dbReference>
<organism evidence="3 4">
    <name type="scientific">Sparassis crispa</name>
    <dbReference type="NCBI Taxonomy" id="139825"/>
    <lineage>
        <taxon>Eukaryota</taxon>
        <taxon>Fungi</taxon>
        <taxon>Dikarya</taxon>
        <taxon>Basidiomycota</taxon>
        <taxon>Agaricomycotina</taxon>
        <taxon>Agaricomycetes</taxon>
        <taxon>Polyporales</taxon>
        <taxon>Sparassidaceae</taxon>
        <taxon>Sparassis</taxon>
    </lineage>
</organism>
<dbReference type="InterPro" id="IPR011010">
    <property type="entry name" value="DNA_brk_join_enz"/>
</dbReference>
<accession>A0A401GM58</accession>
<evidence type="ECO:0000256" key="1">
    <source>
        <dbReference type="ARBA" id="ARBA00023172"/>
    </source>
</evidence>
<dbReference type="Gene3D" id="1.10.443.10">
    <property type="entry name" value="Intergrase catalytic core"/>
    <property type="match status" value="1"/>
</dbReference>
<dbReference type="GO" id="GO:0003677">
    <property type="term" value="F:DNA binding"/>
    <property type="evidence" value="ECO:0007669"/>
    <property type="project" value="InterPro"/>
</dbReference>
<evidence type="ECO:0000256" key="2">
    <source>
        <dbReference type="SAM" id="MobiDB-lite"/>
    </source>
</evidence>
<evidence type="ECO:0000313" key="4">
    <source>
        <dbReference type="Proteomes" id="UP000287166"/>
    </source>
</evidence>